<keyword evidence="1" id="KW-0732">Signal</keyword>
<dbReference type="OrthoDB" id="5576763at2759"/>
<reference evidence="2 3" key="1">
    <citation type="submission" date="2016-05" db="EMBL/GenBank/DDBJ databases">
        <title>Genome sequencing reveals origins of a unique bacterial endosymbiosis in the earliest lineages of terrestrial Fungi.</title>
        <authorList>
            <consortium name="DOE Joint Genome Institute"/>
            <person name="Uehling J."/>
            <person name="Gryganskyi A."/>
            <person name="Hameed K."/>
            <person name="Tschaplinski T."/>
            <person name="Misztal P."/>
            <person name="Wu S."/>
            <person name="Desiro A."/>
            <person name="Vande Pol N."/>
            <person name="Du Z.-Y."/>
            <person name="Zienkiewicz A."/>
            <person name="Zienkiewicz K."/>
            <person name="Morin E."/>
            <person name="Tisserant E."/>
            <person name="Splivallo R."/>
            <person name="Hainaut M."/>
            <person name="Henrissat B."/>
            <person name="Ohm R."/>
            <person name="Kuo A."/>
            <person name="Yan J."/>
            <person name="Lipzen A."/>
            <person name="Nolan M."/>
            <person name="Labutti K."/>
            <person name="Barry K."/>
            <person name="Goldstein A."/>
            <person name="Labbe J."/>
            <person name="Schadt C."/>
            <person name="Tuskan G."/>
            <person name="Grigoriev I."/>
            <person name="Martin F."/>
            <person name="Vilgalys R."/>
            <person name="Bonito G."/>
        </authorList>
    </citation>
    <scope>NUCLEOTIDE SEQUENCE [LARGE SCALE GENOMIC DNA]</scope>
    <source>
        <strain evidence="2 3">AG-77</strain>
    </source>
</reference>
<name>A0A197JRE0_9FUNG</name>
<evidence type="ECO:0000313" key="2">
    <source>
        <dbReference type="EMBL" id="OAQ27755.1"/>
    </source>
</evidence>
<organism evidence="2 3">
    <name type="scientific">Linnemannia elongata AG-77</name>
    <dbReference type="NCBI Taxonomy" id="1314771"/>
    <lineage>
        <taxon>Eukaryota</taxon>
        <taxon>Fungi</taxon>
        <taxon>Fungi incertae sedis</taxon>
        <taxon>Mucoromycota</taxon>
        <taxon>Mortierellomycotina</taxon>
        <taxon>Mortierellomycetes</taxon>
        <taxon>Mortierellales</taxon>
        <taxon>Mortierellaceae</taxon>
        <taxon>Linnemannia</taxon>
    </lineage>
</organism>
<feature type="chain" id="PRO_5008276190" description="Concanavalin A-like lectin/glucanase" evidence="1">
    <location>
        <begin position="20"/>
        <end position="241"/>
    </location>
</feature>
<dbReference type="AlphaFoldDB" id="A0A197JRE0"/>
<evidence type="ECO:0008006" key="4">
    <source>
        <dbReference type="Google" id="ProtNLM"/>
    </source>
</evidence>
<protein>
    <recommendedName>
        <fullName evidence="4">Concanavalin A-like lectin/glucanase</fullName>
    </recommendedName>
</protein>
<feature type="signal peptide" evidence="1">
    <location>
        <begin position="1"/>
        <end position="19"/>
    </location>
</feature>
<sequence length="241" mass="25369">MKFTAAAVLALYSPSAVFALVGISWNVMNAPGSGLKDITFPFDISQAPHKTGYFFAQQFSFIGQQQHVGYTGLQPRLDSSGKPVIHAVFSSFIPGTTTTDPNCHTGADGGPGVSCAVEFSAPYSNGFSLVVENTGGTTWTGTSVDTTTGTKVHVGTWTLPSGTQGIAKSQTGFMEFYPWNDGNTHYCSTLPYTWVTFGIPTSTAGGTKGDLSGAFEYGDCVSKVAFKYARTSAGVQVQVGF</sequence>
<dbReference type="STRING" id="1314771.A0A197JRE0"/>
<gene>
    <name evidence="2" type="ORF">K457DRAFT_77187</name>
</gene>
<keyword evidence="3" id="KW-1185">Reference proteome</keyword>
<accession>A0A197JRE0</accession>
<proteinExistence type="predicted"/>
<dbReference type="Proteomes" id="UP000078512">
    <property type="component" value="Unassembled WGS sequence"/>
</dbReference>
<evidence type="ECO:0000313" key="3">
    <source>
        <dbReference type="Proteomes" id="UP000078512"/>
    </source>
</evidence>
<evidence type="ECO:0000256" key="1">
    <source>
        <dbReference type="SAM" id="SignalP"/>
    </source>
</evidence>
<dbReference type="EMBL" id="KV442054">
    <property type="protein sequence ID" value="OAQ27755.1"/>
    <property type="molecule type" value="Genomic_DNA"/>
</dbReference>